<feature type="transmembrane region" description="Helical" evidence="1">
    <location>
        <begin position="126"/>
        <end position="147"/>
    </location>
</feature>
<evidence type="ECO:0000256" key="1">
    <source>
        <dbReference type="SAM" id="Phobius"/>
    </source>
</evidence>
<proteinExistence type="predicted"/>
<accession>A0A7S1WEA0</accession>
<dbReference type="EMBL" id="HBGE01067461">
    <property type="protein sequence ID" value="CAD9163688.1"/>
    <property type="molecule type" value="Transcribed_RNA"/>
</dbReference>
<gene>
    <name evidence="3" type="ORF">ACAT0790_LOCUS40453</name>
</gene>
<protein>
    <submittedName>
        <fullName evidence="3">Uncharacterized protein</fullName>
    </submittedName>
</protein>
<reference evidence="3" key="1">
    <citation type="submission" date="2021-01" db="EMBL/GenBank/DDBJ databases">
        <authorList>
            <person name="Corre E."/>
            <person name="Pelletier E."/>
            <person name="Niang G."/>
            <person name="Scheremetjew M."/>
            <person name="Finn R."/>
            <person name="Kale V."/>
            <person name="Holt S."/>
            <person name="Cochrane G."/>
            <person name="Meng A."/>
            <person name="Brown T."/>
            <person name="Cohen L."/>
        </authorList>
    </citation>
    <scope>NUCLEOTIDE SEQUENCE</scope>
    <source>
        <strain evidence="3">OF101</strain>
    </source>
</reference>
<dbReference type="AlphaFoldDB" id="A0A7S1WEA0"/>
<name>A0A7S1WEA0_ALECA</name>
<feature type="signal peptide" evidence="2">
    <location>
        <begin position="1"/>
        <end position="23"/>
    </location>
</feature>
<feature type="chain" id="PRO_5030616654" evidence="2">
    <location>
        <begin position="24"/>
        <end position="182"/>
    </location>
</feature>
<organism evidence="3">
    <name type="scientific">Alexandrium catenella</name>
    <name type="common">Red tide dinoflagellate</name>
    <name type="synonym">Gonyaulax catenella</name>
    <dbReference type="NCBI Taxonomy" id="2925"/>
    <lineage>
        <taxon>Eukaryota</taxon>
        <taxon>Sar</taxon>
        <taxon>Alveolata</taxon>
        <taxon>Dinophyceae</taxon>
        <taxon>Gonyaulacales</taxon>
        <taxon>Pyrocystaceae</taxon>
        <taxon>Alexandrium</taxon>
    </lineage>
</organism>
<evidence type="ECO:0000256" key="2">
    <source>
        <dbReference type="SAM" id="SignalP"/>
    </source>
</evidence>
<keyword evidence="1" id="KW-0812">Transmembrane</keyword>
<keyword evidence="1" id="KW-1133">Transmembrane helix</keyword>
<keyword evidence="1" id="KW-0472">Membrane</keyword>
<evidence type="ECO:0000313" key="3">
    <source>
        <dbReference type="EMBL" id="CAD9163688.1"/>
    </source>
</evidence>
<keyword evidence="2" id="KW-0732">Signal</keyword>
<sequence length="182" mass="19307">MGPTRRRWAVLVTLATVGPTCDALGVTRLDEPGGDALNDLRLTSVAHPGPSSTSPTGAAMADENQWLTQRLAAFGSTAKHILTASPAAIFTEMTGRTLPILHPHDSKTIETMITRHNEEMTLKRSFHYILATGVVGGLALLQLWGGFAEKRARSAFSQRKGHSGGQWGASSEVELSAAGAGY</sequence>